<dbReference type="PANTHER" id="PTHR13950">
    <property type="entry name" value="RABCONNECTIN-RELATED"/>
    <property type="match status" value="1"/>
</dbReference>
<sequence>MPAHRLEGVARANCVDTVYAQHDAATYVVYGSQEDRVEICDLSPGFTPVQTLRPPPQFDAKVPPRVTAVAAHASSGDIAAAWDDGRIIVYKLSNLEGHLWTESHIETLDPKSGPATALLWRGDDLLSASLTIQLWNTTTWTCAWSFPCGQPITYLSLSPGLECLAAAGDDDRLVKVWRADAEGTFSRARYDFYFLPHPRAITSLTWQQSEGQCTLLTNGADGVGRIWAWCPDVGAFQMILALDARAFHTASDQDLVTYTWLHLDKIAPRPEPPSFLARRAGKELPNTDPDLAARMKPHDDLIGSVQPDGTLLVFGISNLSRQSGGTQLHLVATIPNATHPAYFAFFAHLRVMHQTFLPACDHVLLLGCSAMGSLGLFSAHLAPLLVGHEGHLVLLREWTGHHDRPADGPYAITRVGDSDLVTQAGTEVIAWTAGTSVACQTRADGLMPHVRLHVDSTEDRCFPLDTAVPTVTVHGDQVRCGTKRVSMDGILAVRAWRHEEGWRVSVIARDELAVYALPDLDAVNERFHSADVAAFFDADAPYHAVTVRGTDVLLLDSAGQVVAEQSIQSLTNLVQLVASGRKITARASTGLVTILHVGAANHHIHIETTLTIDKVAGMAMFPLPTLSAMLAVAADNTLTVYAPHASAEDLAQSAWKPIYTEAFDVPVRAVEWTSTGDLVAFAGNTLVHVTPPTTLAETSLKVAMPAPAAPAVLREWLKWNAPEYVQATFNHLYYVLKHGTRPHTVPVVPWAVLEQVEGGGSGGAGKELDFLFESATADLDLVDTKTFNPEKARALREILLAQNTVECKWLVAILDAVGEPVSASMDDNGKRVRWDLVLSAHLAKLDVRAPPLTPETMAFAFFSDDQPALVEHINGAFTATWDVAKELGVGWWLTHTDALHTMVEIIARHQWRKAQNPHDCFLFYLMLGKKKLMHTLWKQANGHAEQQLMTNFLGQEANDKWRKSALKNAFVLLGKQRYELAAAFFLLAESPGDAVTVCLKNLNDPQLALLTAKCTNQSVQPIADYVRADPQGTLGGHPCYTVMTAWMLGERSMDAAAVTSPALYLLYQSMDAKLGNQMFAAMATSADKKRVTSEVLAWYHARNVPYLNRLVLQGLPVVDAFAAMFGGGDDADVIVNDDDKALVLKCDDALFSWAAAESVYTVATSEMRDDLYFDNFAKLVVPEDQGAVDRACRLTLAPTHASLVTGKADAALYMARVSHLLLHYDRHDPEMSLRAALQILNTFALPTTSPAVNTAITFPSPDQLAVPVALGTVLILVQVLIDASKYYALAAVLRHVPRLLPTERADADQVASALKSLVTEIQPHMHDVASQHLVLEYLAQRMVTSRVEVAIRTFASKWSKQMRYFAAETCLPFMAVRTTRAQQRILVTKTGIHSPADDWLGSAQQEVFAAVQWSPAWLDEVAAAAAEPVLEDPVLVSNGPLVAETLFKQDTAVTSLCLGPDAASVIVALPKLVVELDVERAFRATSAARGESPVPAPVPATNPPALVASASTDNNVLMEGGIRGFSTDVSLLKKVHLARSHSESFLAGLTSDAGAVLVRPASAVHVASHPRLDFYAAAEWTDSVSTISLWPFGARDEVRRATYGAARIHCMQIDPAGGRITVGDSVGEVAVHNLATLAPISVLPCHVRYTGDVRFFGCSTLLVSAGSSPGHLHNVALWDTLLPIQSARVRGYHLHESGATAVAYNGHYVVSGGKKGDIHVVDMRQTKPVASFQAHGSTIAALAVTSTTIYSGSTDGTLKVWDLAKATTSAAPPPVETAVFKNLHPGKKFLMPSLDKMPAALSGITQIVAGDGYVLTCGTDGQIKWVHPS</sequence>
<dbReference type="OrthoDB" id="342131at2759"/>
<evidence type="ECO:0000313" key="6">
    <source>
        <dbReference type="Proteomes" id="UP000054350"/>
    </source>
</evidence>
<evidence type="ECO:0000256" key="2">
    <source>
        <dbReference type="ARBA" id="ARBA00022737"/>
    </source>
</evidence>
<dbReference type="VEuPathDB" id="FungiDB:AMAG_03011"/>
<dbReference type="InterPro" id="IPR019775">
    <property type="entry name" value="WD40_repeat_CS"/>
</dbReference>
<dbReference type="Pfam" id="PF12234">
    <property type="entry name" value="Rav1p_C"/>
    <property type="match status" value="1"/>
</dbReference>
<dbReference type="EMBL" id="GG745331">
    <property type="protein sequence ID" value="KNE57279.1"/>
    <property type="molecule type" value="Genomic_DNA"/>
</dbReference>
<dbReference type="InterPro" id="IPR001680">
    <property type="entry name" value="WD40_rpt"/>
</dbReference>
<keyword evidence="1 3" id="KW-0853">WD repeat</keyword>
<dbReference type="InterPro" id="IPR015943">
    <property type="entry name" value="WD40/YVTN_repeat-like_dom_sf"/>
</dbReference>
<proteinExistence type="predicted"/>
<feature type="repeat" description="WD" evidence="3">
    <location>
        <begin position="1732"/>
        <end position="1771"/>
    </location>
</feature>
<dbReference type="eggNOG" id="KOG1064">
    <property type="taxonomic scope" value="Eukaryota"/>
</dbReference>
<dbReference type="PANTHER" id="PTHR13950:SF9">
    <property type="entry name" value="RABCONNECTIN-3A"/>
    <property type="match status" value="1"/>
</dbReference>
<dbReference type="Pfam" id="PF00400">
    <property type="entry name" value="WD40"/>
    <property type="match status" value="1"/>
</dbReference>
<reference evidence="6" key="2">
    <citation type="submission" date="2009-11" db="EMBL/GenBank/DDBJ databases">
        <title>The Genome Sequence of Allomyces macrogynus strain ATCC 38327.</title>
        <authorList>
            <consortium name="The Broad Institute Genome Sequencing Platform"/>
            <person name="Russ C."/>
            <person name="Cuomo C."/>
            <person name="Shea T."/>
            <person name="Young S.K."/>
            <person name="Zeng Q."/>
            <person name="Koehrsen M."/>
            <person name="Haas B."/>
            <person name="Borodovsky M."/>
            <person name="Guigo R."/>
            <person name="Alvarado L."/>
            <person name="Berlin A."/>
            <person name="Borenstein D."/>
            <person name="Chen Z."/>
            <person name="Engels R."/>
            <person name="Freedman E."/>
            <person name="Gellesch M."/>
            <person name="Goldberg J."/>
            <person name="Griggs A."/>
            <person name="Gujja S."/>
            <person name="Heiman D."/>
            <person name="Hepburn T."/>
            <person name="Howarth C."/>
            <person name="Jen D."/>
            <person name="Larson L."/>
            <person name="Lewis B."/>
            <person name="Mehta T."/>
            <person name="Park D."/>
            <person name="Pearson M."/>
            <person name="Roberts A."/>
            <person name="Saif S."/>
            <person name="Shenoy N."/>
            <person name="Sisk P."/>
            <person name="Stolte C."/>
            <person name="Sykes S."/>
            <person name="Walk T."/>
            <person name="White J."/>
            <person name="Yandava C."/>
            <person name="Burger G."/>
            <person name="Gray M.W."/>
            <person name="Holland P.W.H."/>
            <person name="King N."/>
            <person name="Lang F.B.F."/>
            <person name="Roger A.J."/>
            <person name="Ruiz-Trillo I."/>
            <person name="Lander E."/>
            <person name="Nusbaum C."/>
        </authorList>
    </citation>
    <scope>NUCLEOTIDE SEQUENCE [LARGE SCALE GENOMIC DNA]</scope>
    <source>
        <strain evidence="6">ATCC 38327</strain>
    </source>
</reference>
<evidence type="ECO:0000313" key="5">
    <source>
        <dbReference type="EMBL" id="KNE57279.1"/>
    </source>
</evidence>
<dbReference type="SUPFAM" id="SSF50978">
    <property type="entry name" value="WD40 repeat-like"/>
    <property type="match status" value="2"/>
</dbReference>
<evidence type="ECO:0000259" key="4">
    <source>
        <dbReference type="Pfam" id="PF12234"/>
    </source>
</evidence>
<dbReference type="InterPro" id="IPR022033">
    <property type="entry name" value="Rav1p_C"/>
</dbReference>
<accession>A0A0L0S4H9</accession>
<dbReference type="SMART" id="SM00320">
    <property type="entry name" value="WD40"/>
    <property type="match status" value="8"/>
</dbReference>
<dbReference type="PROSITE" id="PS50082">
    <property type="entry name" value="WD_REPEATS_2"/>
    <property type="match status" value="1"/>
</dbReference>
<evidence type="ECO:0000256" key="3">
    <source>
        <dbReference type="PROSITE-ProRule" id="PRU00221"/>
    </source>
</evidence>
<organism evidence="5 6">
    <name type="scientific">Allomyces macrogynus (strain ATCC 38327)</name>
    <name type="common">Allomyces javanicus var. macrogynus</name>
    <dbReference type="NCBI Taxonomy" id="578462"/>
    <lineage>
        <taxon>Eukaryota</taxon>
        <taxon>Fungi</taxon>
        <taxon>Fungi incertae sedis</taxon>
        <taxon>Blastocladiomycota</taxon>
        <taxon>Blastocladiomycetes</taxon>
        <taxon>Blastocladiales</taxon>
        <taxon>Blastocladiaceae</taxon>
        <taxon>Allomyces</taxon>
    </lineage>
</organism>
<keyword evidence="2" id="KW-0677">Repeat</keyword>
<dbReference type="STRING" id="578462.A0A0L0S4H9"/>
<dbReference type="PROSITE" id="PS00678">
    <property type="entry name" value="WD_REPEATS_1"/>
    <property type="match status" value="1"/>
</dbReference>
<dbReference type="Proteomes" id="UP000054350">
    <property type="component" value="Unassembled WGS sequence"/>
</dbReference>
<protein>
    <recommendedName>
        <fullName evidence="4">RAVE complex protein Rav1 C-terminal domain-containing protein</fullName>
    </recommendedName>
</protein>
<gene>
    <name evidence="5" type="ORF">AMAG_03011</name>
</gene>
<evidence type="ECO:0000256" key="1">
    <source>
        <dbReference type="ARBA" id="ARBA00022574"/>
    </source>
</evidence>
<dbReference type="InterPro" id="IPR052208">
    <property type="entry name" value="DmX-like/RAVE_component"/>
</dbReference>
<dbReference type="InterPro" id="IPR036322">
    <property type="entry name" value="WD40_repeat_dom_sf"/>
</dbReference>
<feature type="domain" description="RAVE complex protein Rav1 C-terminal" evidence="4">
    <location>
        <begin position="613"/>
        <end position="1022"/>
    </location>
</feature>
<reference evidence="5 6" key="1">
    <citation type="submission" date="2009-11" db="EMBL/GenBank/DDBJ databases">
        <title>Annotation of Allomyces macrogynus ATCC 38327.</title>
        <authorList>
            <consortium name="The Broad Institute Genome Sequencing Platform"/>
            <person name="Russ C."/>
            <person name="Cuomo C."/>
            <person name="Burger G."/>
            <person name="Gray M.W."/>
            <person name="Holland P.W.H."/>
            <person name="King N."/>
            <person name="Lang F.B.F."/>
            <person name="Roger A.J."/>
            <person name="Ruiz-Trillo I."/>
            <person name="Young S.K."/>
            <person name="Zeng Q."/>
            <person name="Gargeya S."/>
            <person name="Fitzgerald M."/>
            <person name="Haas B."/>
            <person name="Abouelleil A."/>
            <person name="Alvarado L."/>
            <person name="Arachchi H.M."/>
            <person name="Berlin A."/>
            <person name="Chapman S.B."/>
            <person name="Gearin G."/>
            <person name="Goldberg J."/>
            <person name="Griggs A."/>
            <person name="Gujja S."/>
            <person name="Hansen M."/>
            <person name="Heiman D."/>
            <person name="Howarth C."/>
            <person name="Larimer J."/>
            <person name="Lui A."/>
            <person name="MacDonald P.J.P."/>
            <person name="McCowen C."/>
            <person name="Montmayeur A."/>
            <person name="Murphy C."/>
            <person name="Neiman D."/>
            <person name="Pearson M."/>
            <person name="Priest M."/>
            <person name="Roberts A."/>
            <person name="Saif S."/>
            <person name="Shea T."/>
            <person name="Sisk P."/>
            <person name="Stolte C."/>
            <person name="Sykes S."/>
            <person name="Wortman J."/>
            <person name="Nusbaum C."/>
            <person name="Birren B."/>
        </authorList>
    </citation>
    <scope>NUCLEOTIDE SEQUENCE [LARGE SCALE GENOMIC DNA]</scope>
    <source>
        <strain evidence="5 6">ATCC 38327</strain>
    </source>
</reference>
<dbReference type="Gene3D" id="2.130.10.10">
    <property type="entry name" value="YVTN repeat-like/Quinoprotein amine dehydrogenase"/>
    <property type="match status" value="2"/>
</dbReference>
<dbReference type="GO" id="GO:0007035">
    <property type="term" value="P:vacuolar acidification"/>
    <property type="evidence" value="ECO:0007669"/>
    <property type="project" value="TreeGrafter"/>
</dbReference>
<dbReference type="GO" id="GO:0043291">
    <property type="term" value="C:RAVE complex"/>
    <property type="evidence" value="ECO:0007669"/>
    <property type="project" value="TreeGrafter"/>
</dbReference>
<keyword evidence="6" id="KW-1185">Reference proteome</keyword>
<dbReference type="PROSITE" id="PS50294">
    <property type="entry name" value="WD_REPEATS_REGION"/>
    <property type="match status" value="1"/>
</dbReference>
<name>A0A0L0S4H9_ALLM3</name>